<proteinExistence type="predicted"/>
<dbReference type="GO" id="GO:0042167">
    <property type="term" value="P:heme catabolic process"/>
    <property type="evidence" value="ECO:0007669"/>
    <property type="project" value="TreeGrafter"/>
</dbReference>
<evidence type="ECO:0000256" key="2">
    <source>
        <dbReference type="ARBA" id="ARBA00022723"/>
    </source>
</evidence>
<dbReference type="GO" id="GO:0020037">
    <property type="term" value="F:heme binding"/>
    <property type="evidence" value="ECO:0007669"/>
    <property type="project" value="TreeGrafter"/>
</dbReference>
<dbReference type="CDD" id="cd19165">
    <property type="entry name" value="HemeO"/>
    <property type="match status" value="1"/>
</dbReference>
<accession>A0A0A0BNH6</accession>
<evidence type="ECO:0000313" key="8">
    <source>
        <dbReference type="Proteomes" id="UP000029839"/>
    </source>
</evidence>
<organism evidence="7 8">
    <name type="scientific">Cellulomonas carbonis T26</name>
    <dbReference type="NCBI Taxonomy" id="947969"/>
    <lineage>
        <taxon>Bacteria</taxon>
        <taxon>Bacillati</taxon>
        <taxon>Actinomycetota</taxon>
        <taxon>Actinomycetes</taxon>
        <taxon>Micrococcales</taxon>
        <taxon>Cellulomonadaceae</taxon>
        <taxon>Cellulomonas</taxon>
    </lineage>
</organism>
<dbReference type="GO" id="GO:0006979">
    <property type="term" value="P:response to oxidative stress"/>
    <property type="evidence" value="ECO:0007669"/>
    <property type="project" value="TreeGrafter"/>
</dbReference>
<dbReference type="Pfam" id="PF01126">
    <property type="entry name" value="Heme_oxygenase"/>
    <property type="match status" value="1"/>
</dbReference>
<evidence type="ECO:0008006" key="9">
    <source>
        <dbReference type="Google" id="ProtNLM"/>
    </source>
</evidence>
<dbReference type="PANTHER" id="PTHR10720:SF0">
    <property type="entry name" value="HEME OXYGENASE"/>
    <property type="match status" value="1"/>
</dbReference>
<name>A0A0A0BNH6_9CELL</name>
<dbReference type="PIRSF" id="PIRSF000343">
    <property type="entry name" value="Haem_Oase"/>
    <property type="match status" value="1"/>
</dbReference>
<keyword evidence="1 4" id="KW-0349">Heme</keyword>
<dbReference type="Gene3D" id="1.20.910.10">
    <property type="entry name" value="Heme oxygenase-like"/>
    <property type="match status" value="1"/>
</dbReference>
<dbReference type="SUPFAM" id="SSF48613">
    <property type="entry name" value="Heme oxygenase-like"/>
    <property type="match status" value="1"/>
</dbReference>
<gene>
    <name evidence="7" type="ORF">N868_07750</name>
</gene>
<dbReference type="GO" id="GO:0004392">
    <property type="term" value="F:heme oxygenase (decyclizing) activity"/>
    <property type="evidence" value="ECO:0007669"/>
    <property type="project" value="InterPro"/>
</dbReference>
<dbReference type="InterPro" id="IPR016053">
    <property type="entry name" value="Haem_Oase-like"/>
</dbReference>
<evidence type="ECO:0000256" key="5">
    <source>
        <dbReference type="PIRSR" id="PIRSR000343-2"/>
    </source>
</evidence>
<dbReference type="PANTHER" id="PTHR10720">
    <property type="entry name" value="HEME OXYGENASE"/>
    <property type="match status" value="1"/>
</dbReference>
<comment type="caution">
    <text evidence="7">The sequence shown here is derived from an EMBL/GenBank/DDBJ whole genome shotgun (WGS) entry which is preliminary data.</text>
</comment>
<dbReference type="OrthoDB" id="5493802at2"/>
<dbReference type="PRINTS" id="PR00088">
    <property type="entry name" value="HAEMOXYGNASE"/>
</dbReference>
<dbReference type="GO" id="GO:0006788">
    <property type="term" value="P:heme oxidation"/>
    <property type="evidence" value="ECO:0007669"/>
    <property type="project" value="InterPro"/>
</dbReference>
<evidence type="ECO:0000256" key="3">
    <source>
        <dbReference type="ARBA" id="ARBA00023004"/>
    </source>
</evidence>
<keyword evidence="8" id="KW-1185">Reference proteome</keyword>
<sequence>MTLADALRAGTREAHESAEGTPFVGDLLEARVPVSAYVDLLVQYRAVYAALEETGRALRDAGRCGGLADPALERSAAIELDLRALDGDAWRDRPVVPAAAEHAGRIRAVGDRPGLWAAHAWTRYLGDLSGGQAIRVALRDRHGLGDDALHFYAFDVGRVKPYKDRYRALLDALPLTPDEVDAAVDEARRAFALTSATMRQVGERHPRS</sequence>
<evidence type="ECO:0000256" key="4">
    <source>
        <dbReference type="PIRSR" id="PIRSR000343-1"/>
    </source>
</evidence>
<keyword evidence="3 5" id="KW-0408">Iron</keyword>
<protein>
    <recommendedName>
        <fullName evidence="9">Heme oxygenase</fullName>
    </recommendedName>
</protein>
<dbReference type="InterPro" id="IPR002051">
    <property type="entry name" value="Haem_Oase"/>
</dbReference>
<feature type="binding site" evidence="4">
    <location>
        <position position="167"/>
    </location>
    <ligand>
        <name>heme b</name>
        <dbReference type="ChEBI" id="CHEBI:60344"/>
    </ligand>
</feature>
<feature type="binding site" evidence="4">
    <location>
        <position position="8"/>
    </location>
    <ligand>
        <name>heme b</name>
        <dbReference type="ChEBI" id="CHEBI:60344"/>
    </ligand>
</feature>
<dbReference type="InterPro" id="IPR016084">
    <property type="entry name" value="Haem_Oase-like_multi-hlx"/>
</dbReference>
<reference evidence="7 8" key="2">
    <citation type="journal article" date="2015" name="Stand. Genomic Sci.">
        <title>Draft genome sequence of Cellulomonas carbonis T26(T) and comparative analysis of six Cellulomonas genomes.</title>
        <authorList>
            <person name="Zhuang W."/>
            <person name="Zhang S."/>
            <person name="Xia X."/>
            <person name="Wang G."/>
        </authorList>
    </citation>
    <scope>NUCLEOTIDE SEQUENCE [LARGE SCALE GENOMIC DNA]</scope>
    <source>
        <strain evidence="7 8">T26</strain>
    </source>
</reference>
<dbReference type="AlphaFoldDB" id="A0A0A0BNH6"/>
<keyword evidence="2 5" id="KW-0479">Metal-binding</keyword>
<dbReference type="RefSeq" id="WP_043610372.1">
    <property type="nucleotide sequence ID" value="NZ_AXCY01000187.1"/>
</dbReference>
<reference evidence="7 8" key="1">
    <citation type="submission" date="2013-08" db="EMBL/GenBank/DDBJ databases">
        <title>Genome sequencing of Cellulomonas carbonis T26.</title>
        <authorList>
            <person name="Chen F."/>
            <person name="Li Y."/>
            <person name="Wang G."/>
        </authorList>
    </citation>
    <scope>NUCLEOTIDE SEQUENCE [LARGE SCALE GENOMIC DNA]</scope>
    <source>
        <strain evidence="7 8">T26</strain>
    </source>
</reference>
<feature type="binding site" description="axial binding residue" evidence="5">
    <location>
        <position position="15"/>
    </location>
    <ligand>
        <name>heme b</name>
        <dbReference type="ChEBI" id="CHEBI:60344"/>
    </ligand>
    <ligandPart>
        <name>Fe</name>
        <dbReference type="ChEBI" id="CHEBI:18248"/>
    </ligandPart>
</feature>
<evidence type="ECO:0000313" key="7">
    <source>
        <dbReference type="EMBL" id="KGM08619.1"/>
    </source>
</evidence>
<evidence type="ECO:0000256" key="1">
    <source>
        <dbReference type="ARBA" id="ARBA00022617"/>
    </source>
</evidence>
<evidence type="ECO:0000256" key="6">
    <source>
        <dbReference type="SAM" id="MobiDB-lite"/>
    </source>
</evidence>
<dbReference type="EMBL" id="AXCY01000187">
    <property type="protein sequence ID" value="KGM08619.1"/>
    <property type="molecule type" value="Genomic_DNA"/>
</dbReference>
<dbReference type="GO" id="GO:0046872">
    <property type="term" value="F:metal ion binding"/>
    <property type="evidence" value="ECO:0007669"/>
    <property type="project" value="UniProtKB-KW"/>
</dbReference>
<dbReference type="Proteomes" id="UP000029839">
    <property type="component" value="Unassembled WGS sequence"/>
</dbReference>
<feature type="region of interest" description="Disordered" evidence="6">
    <location>
        <begin position="1"/>
        <end position="20"/>
    </location>
</feature>